<accession>A0AAV2NLC9</accession>
<evidence type="ECO:0000256" key="1">
    <source>
        <dbReference type="SAM" id="MobiDB-lite"/>
    </source>
</evidence>
<dbReference type="AlphaFoldDB" id="A0AAV2NLC9"/>
<protein>
    <submittedName>
        <fullName evidence="2">Uncharacterized protein</fullName>
    </submittedName>
</protein>
<gene>
    <name evidence="2" type="ORF">LPLAT_LOCUS6461</name>
</gene>
<evidence type="ECO:0000313" key="3">
    <source>
        <dbReference type="Proteomes" id="UP001497644"/>
    </source>
</evidence>
<organism evidence="2 3">
    <name type="scientific">Lasius platythorax</name>
    <dbReference type="NCBI Taxonomy" id="488582"/>
    <lineage>
        <taxon>Eukaryota</taxon>
        <taxon>Metazoa</taxon>
        <taxon>Ecdysozoa</taxon>
        <taxon>Arthropoda</taxon>
        <taxon>Hexapoda</taxon>
        <taxon>Insecta</taxon>
        <taxon>Pterygota</taxon>
        <taxon>Neoptera</taxon>
        <taxon>Endopterygota</taxon>
        <taxon>Hymenoptera</taxon>
        <taxon>Apocrita</taxon>
        <taxon>Aculeata</taxon>
        <taxon>Formicoidea</taxon>
        <taxon>Formicidae</taxon>
        <taxon>Formicinae</taxon>
        <taxon>Lasius</taxon>
        <taxon>Lasius</taxon>
    </lineage>
</organism>
<evidence type="ECO:0000313" key="2">
    <source>
        <dbReference type="EMBL" id="CAL1680447.1"/>
    </source>
</evidence>
<proteinExistence type="predicted"/>
<sequence>MGVGGRRAPFEAGFIVERSFFRIIANVPNDRGRGSRIRGTPPCDRSQNSDTITGPQQCRATMQRHQHSREPNPLSVLLLFSFHPLHFHDEAHRAPVVKNLEG</sequence>
<feature type="region of interest" description="Disordered" evidence="1">
    <location>
        <begin position="31"/>
        <end position="53"/>
    </location>
</feature>
<dbReference type="EMBL" id="OZ034825">
    <property type="protein sequence ID" value="CAL1680447.1"/>
    <property type="molecule type" value="Genomic_DNA"/>
</dbReference>
<name>A0AAV2NLC9_9HYME</name>
<reference evidence="2" key="1">
    <citation type="submission" date="2024-04" db="EMBL/GenBank/DDBJ databases">
        <authorList>
            <consortium name="Molecular Ecology Group"/>
        </authorList>
    </citation>
    <scope>NUCLEOTIDE SEQUENCE</scope>
</reference>
<dbReference type="Proteomes" id="UP001497644">
    <property type="component" value="Chromosome 2"/>
</dbReference>
<keyword evidence="3" id="KW-1185">Reference proteome</keyword>